<keyword evidence="8" id="KW-1185">Reference proteome</keyword>
<reference evidence="7 8" key="1">
    <citation type="submission" date="2019-09" db="EMBL/GenBank/DDBJ databases">
        <title>YIM 48816 draft genome.</title>
        <authorList>
            <person name="Jiang L."/>
        </authorList>
    </citation>
    <scope>NUCLEOTIDE SEQUENCE [LARGE SCALE GENOMIC DNA]</scope>
    <source>
        <strain evidence="7 8">YIM 48816</strain>
    </source>
</reference>
<dbReference type="GO" id="GO:0006508">
    <property type="term" value="P:proteolysis"/>
    <property type="evidence" value="ECO:0007669"/>
    <property type="project" value="UniProtKB-KW"/>
</dbReference>
<dbReference type="RefSeq" id="WP_151005428.1">
    <property type="nucleotide sequence ID" value="NZ_BPQY01000323.1"/>
</dbReference>
<evidence type="ECO:0000256" key="1">
    <source>
        <dbReference type="ARBA" id="ARBA00004613"/>
    </source>
</evidence>
<dbReference type="Pfam" id="PF00089">
    <property type="entry name" value="Trypsin"/>
    <property type="match status" value="1"/>
</dbReference>
<dbReference type="FunFam" id="2.40.10.10:FF:000002">
    <property type="entry name" value="Transmembrane protease serine"/>
    <property type="match status" value="1"/>
</dbReference>
<dbReference type="PROSITE" id="PS50240">
    <property type="entry name" value="TRYPSIN_DOM"/>
    <property type="match status" value="1"/>
</dbReference>
<dbReference type="CDD" id="cd00190">
    <property type="entry name" value="Tryp_SPc"/>
    <property type="match status" value="1"/>
</dbReference>
<dbReference type="InterPro" id="IPR001254">
    <property type="entry name" value="Trypsin_dom"/>
</dbReference>
<dbReference type="InterPro" id="IPR050127">
    <property type="entry name" value="Serine_Proteases_S1"/>
</dbReference>
<feature type="domain" description="Peptidase S1" evidence="6">
    <location>
        <begin position="58"/>
        <end position="308"/>
    </location>
</feature>
<sequence>MRETSSAGTVLFLAAVLAGLLLETVTVLADPPKIQSRSLAPFEAQKKAIESGKAEDRISGNANAAPENAYPWTVSIGIKGAPHSIGHFCGGVLIGKNWVATAAHCIVKPIIESGLIKMQAVGPDQIEVLVGSNYLSMGGTALYVAKIHVHPDYRVDSNNVPSNDLALLSLSADSDKAHIPLIASPAAEEFLKAPASKVLIAGWGRIYFGEGQPLSNALLNAFVPIMSREQCNDKAMYDGLVQDTMICAGLGVVDSCQGDSGGPAMAYIRGTPYLLGIVSWGVGCGTAKYPGVYLNIAKFSGWIAERITP</sequence>
<dbReference type="Gene3D" id="2.40.10.10">
    <property type="entry name" value="Trypsin-like serine proteases"/>
    <property type="match status" value="1"/>
</dbReference>
<dbReference type="PRINTS" id="PR00722">
    <property type="entry name" value="CHYMOTRYPSIN"/>
</dbReference>
<dbReference type="GO" id="GO:0005615">
    <property type="term" value="C:extracellular space"/>
    <property type="evidence" value="ECO:0007669"/>
    <property type="project" value="TreeGrafter"/>
</dbReference>
<organism evidence="7 8">
    <name type="scientific">Methylobacterium soli</name>
    <dbReference type="NCBI Taxonomy" id="553447"/>
    <lineage>
        <taxon>Bacteria</taxon>
        <taxon>Pseudomonadati</taxon>
        <taxon>Pseudomonadota</taxon>
        <taxon>Alphaproteobacteria</taxon>
        <taxon>Hyphomicrobiales</taxon>
        <taxon>Methylobacteriaceae</taxon>
        <taxon>Methylobacterium</taxon>
    </lineage>
</organism>
<gene>
    <name evidence="7" type="ORF">F6X53_30480</name>
</gene>
<evidence type="ECO:0000313" key="8">
    <source>
        <dbReference type="Proteomes" id="UP000474159"/>
    </source>
</evidence>
<name>A0A6L3SSD7_9HYPH</name>
<evidence type="ECO:0000256" key="3">
    <source>
        <dbReference type="ARBA" id="ARBA00022670"/>
    </source>
</evidence>
<dbReference type="GO" id="GO:0004252">
    <property type="term" value="F:serine-type endopeptidase activity"/>
    <property type="evidence" value="ECO:0007669"/>
    <property type="project" value="InterPro"/>
</dbReference>
<dbReference type="EMBL" id="VZZK01000068">
    <property type="protein sequence ID" value="KAB1070134.1"/>
    <property type="molecule type" value="Genomic_DNA"/>
</dbReference>
<evidence type="ECO:0000259" key="6">
    <source>
        <dbReference type="PROSITE" id="PS50240"/>
    </source>
</evidence>
<dbReference type="InterPro" id="IPR043504">
    <property type="entry name" value="Peptidase_S1_PA_chymotrypsin"/>
</dbReference>
<dbReference type="InterPro" id="IPR009003">
    <property type="entry name" value="Peptidase_S1_PA"/>
</dbReference>
<dbReference type="PANTHER" id="PTHR24264:SF65">
    <property type="entry name" value="SRCR DOMAIN-CONTAINING PROTEIN"/>
    <property type="match status" value="1"/>
</dbReference>
<protein>
    <submittedName>
        <fullName evidence="7">Serine protease</fullName>
    </submittedName>
</protein>
<dbReference type="SUPFAM" id="SSF50494">
    <property type="entry name" value="Trypsin-like serine proteases"/>
    <property type="match status" value="1"/>
</dbReference>
<dbReference type="SMART" id="SM00020">
    <property type="entry name" value="Tryp_SPc"/>
    <property type="match status" value="1"/>
</dbReference>
<comment type="caution">
    <text evidence="7">The sequence shown here is derived from an EMBL/GenBank/DDBJ whole genome shotgun (WGS) entry which is preliminary data.</text>
</comment>
<dbReference type="AlphaFoldDB" id="A0A6L3SSD7"/>
<proteinExistence type="predicted"/>
<evidence type="ECO:0000256" key="4">
    <source>
        <dbReference type="ARBA" id="ARBA00022801"/>
    </source>
</evidence>
<keyword evidence="3 7" id="KW-0645">Protease</keyword>
<evidence type="ECO:0000313" key="7">
    <source>
        <dbReference type="EMBL" id="KAB1070134.1"/>
    </source>
</evidence>
<keyword evidence="2" id="KW-0964">Secreted</keyword>
<evidence type="ECO:0000256" key="2">
    <source>
        <dbReference type="ARBA" id="ARBA00022525"/>
    </source>
</evidence>
<dbReference type="InterPro" id="IPR001314">
    <property type="entry name" value="Peptidase_S1A"/>
</dbReference>
<dbReference type="PANTHER" id="PTHR24264">
    <property type="entry name" value="TRYPSIN-RELATED"/>
    <property type="match status" value="1"/>
</dbReference>
<dbReference type="OrthoDB" id="267336at2"/>
<evidence type="ECO:0000256" key="5">
    <source>
        <dbReference type="ARBA" id="ARBA00023157"/>
    </source>
</evidence>
<accession>A0A6L3SSD7</accession>
<dbReference type="Proteomes" id="UP000474159">
    <property type="component" value="Unassembled WGS sequence"/>
</dbReference>
<keyword evidence="4" id="KW-0378">Hydrolase</keyword>
<keyword evidence="5" id="KW-1015">Disulfide bond</keyword>
<comment type="subcellular location">
    <subcellularLocation>
        <location evidence="1">Secreted</location>
    </subcellularLocation>
</comment>